<dbReference type="InterPro" id="IPR034768">
    <property type="entry name" value="4FE4S_WBL"/>
</dbReference>
<dbReference type="RefSeq" id="WP_188524580.1">
    <property type="nucleotide sequence ID" value="NZ_BMDG01000011.1"/>
</dbReference>
<organism evidence="2 3">
    <name type="scientific">Isoptericola cucumis</name>
    <dbReference type="NCBI Taxonomy" id="1776856"/>
    <lineage>
        <taxon>Bacteria</taxon>
        <taxon>Bacillati</taxon>
        <taxon>Actinomycetota</taxon>
        <taxon>Actinomycetes</taxon>
        <taxon>Micrococcales</taxon>
        <taxon>Promicromonosporaceae</taxon>
        <taxon>Isoptericola</taxon>
    </lineage>
</organism>
<reference evidence="3" key="1">
    <citation type="journal article" date="2019" name="Int. J. Syst. Evol. Microbiol.">
        <title>The Global Catalogue of Microorganisms (GCM) 10K type strain sequencing project: providing services to taxonomists for standard genome sequencing and annotation.</title>
        <authorList>
            <consortium name="The Broad Institute Genomics Platform"/>
            <consortium name="The Broad Institute Genome Sequencing Center for Infectious Disease"/>
            <person name="Wu L."/>
            <person name="Ma J."/>
        </authorList>
    </citation>
    <scope>NUCLEOTIDE SEQUENCE [LARGE SCALE GENOMIC DNA]</scope>
    <source>
        <strain evidence="3">CCM 8653</strain>
    </source>
</reference>
<dbReference type="EMBL" id="BMDG01000011">
    <property type="protein sequence ID" value="GGI10284.1"/>
    <property type="molecule type" value="Genomic_DNA"/>
</dbReference>
<proteinExistence type="predicted"/>
<evidence type="ECO:0000313" key="2">
    <source>
        <dbReference type="EMBL" id="GGI10284.1"/>
    </source>
</evidence>
<dbReference type="Proteomes" id="UP000632535">
    <property type="component" value="Unassembled WGS sequence"/>
</dbReference>
<gene>
    <name evidence="2" type="ORF">GCM10007368_30470</name>
</gene>
<dbReference type="Pfam" id="PF02467">
    <property type="entry name" value="Whib"/>
    <property type="match status" value="1"/>
</dbReference>
<evidence type="ECO:0000313" key="3">
    <source>
        <dbReference type="Proteomes" id="UP000632535"/>
    </source>
</evidence>
<comment type="caution">
    <text evidence="2">The sequence shown here is derived from an EMBL/GenBank/DDBJ whole genome shotgun (WGS) entry which is preliminary data.</text>
</comment>
<feature type="domain" description="4Fe-4S Wbl-type" evidence="1">
    <location>
        <begin position="9"/>
        <end position="69"/>
    </location>
</feature>
<dbReference type="PROSITE" id="PS51674">
    <property type="entry name" value="4FE4S_WBL"/>
    <property type="match status" value="1"/>
</dbReference>
<name>A0ABQ2B850_9MICO</name>
<sequence>MTRWHRRAACADDPHFVAKGADDRHAQRALCTECPVTTDCLRDALRTEELRDVIAVEMRAGLTARQRDDFRSARRKTHALSPAPLYPPEFTRTDFIDAVVQAVAEGAGYAEGEG</sequence>
<evidence type="ECO:0000259" key="1">
    <source>
        <dbReference type="PROSITE" id="PS51674"/>
    </source>
</evidence>
<accession>A0ABQ2B850</accession>
<keyword evidence="3" id="KW-1185">Reference proteome</keyword>
<protein>
    <recommendedName>
        <fullName evidence="1">4Fe-4S Wbl-type domain-containing protein</fullName>
    </recommendedName>
</protein>